<sequence>MKREKEIKIRLTENEYQALLERKTKARLAEWVREVALE</sequence>
<dbReference type="EMBL" id="JPXX01000051">
    <property type="protein sequence ID" value="KGQ34964.1"/>
    <property type="molecule type" value="Genomic_DNA"/>
</dbReference>
<organism evidence="1 2">
    <name type="scientific">Gallibacterium genomosp. 1</name>
    <dbReference type="NCBI Taxonomy" id="155515"/>
    <lineage>
        <taxon>Bacteria</taxon>
        <taxon>Pseudomonadati</taxon>
        <taxon>Pseudomonadota</taxon>
        <taxon>Gammaproteobacteria</taxon>
        <taxon>Pasteurellales</taxon>
        <taxon>Pasteurellaceae</taxon>
        <taxon>Gallibacterium</taxon>
    </lineage>
</organism>
<proteinExistence type="predicted"/>
<dbReference type="AlphaFoldDB" id="A0A0A2YC44"/>
<dbReference type="Proteomes" id="UP000030539">
    <property type="component" value="Unassembled WGS sequence"/>
</dbReference>
<name>A0A0A2YC44_9PAST</name>
<feature type="non-terminal residue" evidence="1">
    <location>
        <position position="38"/>
    </location>
</feature>
<reference evidence="1 2" key="1">
    <citation type="submission" date="2014-08" db="EMBL/GenBank/DDBJ databases">
        <title>Chaperone-usher fimbriae in a diverse selection of Gallibacterium genomes.</title>
        <authorList>
            <person name="Kudirkiene E."/>
            <person name="Bager R.J."/>
            <person name="Johnson T.J."/>
            <person name="Bojesen A.M."/>
        </authorList>
    </citation>
    <scope>NUCLEOTIDE SEQUENCE [LARGE SCALE GENOMIC DNA]</scope>
    <source>
        <strain evidence="1 2">CCM5974</strain>
    </source>
</reference>
<accession>A0A0A2YC44</accession>
<comment type="caution">
    <text evidence="1">The sequence shown here is derived from an EMBL/GenBank/DDBJ whole genome shotgun (WGS) entry which is preliminary data.</text>
</comment>
<protein>
    <submittedName>
        <fullName evidence="1">Mobilization protein</fullName>
    </submittedName>
</protein>
<gene>
    <name evidence="1" type="ORF">JP36_11355</name>
</gene>
<evidence type="ECO:0000313" key="1">
    <source>
        <dbReference type="EMBL" id="KGQ34964.1"/>
    </source>
</evidence>
<evidence type="ECO:0000313" key="2">
    <source>
        <dbReference type="Proteomes" id="UP000030539"/>
    </source>
</evidence>